<feature type="signal peptide" evidence="2">
    <location>
        <begin position="1"/>
        <end position="22"/>
    </location>
</feature>
<evidence type="ECO:0000313" key="5">
    <source>
        <dbReference type="Proteomes" id="UP000242502"/>
    </source>
</evidence>
<dbReference type="InterPro" id="IPR035914">
    <property type="entry name" value="Sperma_CUB_dom_sf"/>
</dbReference>
<evidence type="ECO:0000313" key="4">
    <source>
        <dbReference type="EMBL" id="ODS23192.1"/>
    </source>
</evidence>
<feature type="domain" description="CUB" evidence="3">
    <location>
        <begin position="44"/>
        <end position="109"/>
    </location>
</feature>
<name>A0A1D2QNP8_9GAMM</name>
<gene>
    <name evidence="4" type="ORF">AB835_10140</name>
</gene>
<evidence type="ECO:0000256" key="1">
    <source>
        <dbReference type="ARBA" id="ARBA00023157"/>
    </source>
</evidence>
<dbReference type="SUPFAM" id="SSF49854">
    <property type="entry name" value="Spermadhesin, CUB domain"/>
    <property type="match status" value="1"/>
</dbReference>
<evidence type="ECO:0000256" key="2">
    <source>
        <dbReference type="SAM" id="SignalP"/>
    </source>
</evidence>
<evidence type="ECO:0000259" key="3">
    <source>
        <dbReference type="Pfam" id="PF00431"/>
    </source>
</evidence>
<proteinExistence type="predicted"/>
<dbReference type="EMBL" id="MDLC01000036">
    <property type="protein sequence ID" value="ODS23192.1"/>
    <property type="molecule type" value="Genomic_DNA"/>
</dbReference>
<dbReference type="AlphaFoldDB" id="A0A1D2QNP8"/>
<protein>
    <recommendedName>
        <fullName evidence="3">CUB domain-containing protein</fullName>
    </recommendedName>
</protein>
<feature type="chain" id="PRO_5008906531" description="CUB domain-containing protein" evidence="2">
    <location>
        <begin position="23"/>
        <end position="262"/>
    </location>
</feature>
<dbReference type="Pfam" id="PF00431">
    <property type="entry name" value="CUB"/>
    <property type="match status" value="1"/>
</dbReference>
<accession>A0A1D2QNP8</accession>
<reference evidence="4 5" key="1">
    <citation type="journal article" date="2016" name="Appl. Environ. Microbiol.">
        <title>Lack of Overt Genome Reduction in the Bryostatin-Producing Bryozoan Symbiont "Candidatus Endobugula sertula".</title>
        <authorList>
            <person name="Miller I.J."/>
            <person name="Vanee N."/>
            <person name="Fong S.S."/>
            <person name="Lim-Fong G.E."/>
            <person name="Kwan J.C."/>
        </authorList>
    </citation>
    <scope>NUCLEOTIDE SEQUENCE [LARGE SCALE GENOMIC DNA]</scope>
    <source>
        <strain evidence="4">AB1-4</strain>
    </source>
</reference>
<dbReference type="STRING" id="62101.AB835_10140"/>
<dbReference type="InterPro" id="IPR000859">
    <property type="entry name" value="CUB_dom"/>
</dbReference>
<keyword evidence="1" id="KW-1015">Disulfide bond</keyword>
<dbReference type="Gene3D" id="2.60.120.290">
    <property type="entry name" value="Spermadhesin, CUB domain"/>
    <property type="match status" value="1"/>
</dbReference>
<dbReference type="SUPFAM" id="SSF49899">
    <property type="entry name" value="Concanavalin A-like lectins/glucanases"/>
    <property type="match status" value="1"/>
</dbReference>
<dbReference type="InterPro" id="IPR013320">
    <property type="entry name" value="ConA-like_dom_sf"/>
</dbReference>
<dbReference type="Gene3D" id="2.60.120.200">
    <property type="match status" value="1"/>
</dbReference>
<keyword evidence="2" id="KW-0732">Signal</keyword>
<organism evidence="4 5">
    <name type="scientific">Candidatus Endobugula sertula</name>
    <name type="common">Bugula neritina bacterial symbiont</name>
    <dbReference type="NCBI Taxonomy" id="62101"/>
    <lineage>
        <taxon>Bacteria</taxon>
        <taxon>Pseudomonadati</taxon>
        <taxon>Pseudomonadota</taxon>
        <taxon>Gammaproteobacteria</taxon>
        <taxon>Cellvibrionales</taxon>
        <taxon>Cellvibrionaceae</taxon>
        <taxon>Candidatus Endobugula</taxon>
    </lineage>
</organism>
<sequence length="262" mass="28182">MKMWIYYGVLLLLSMMTHLVWAEDICTSSSSSGVLTDLRVGRYSQYCSFLIRPGGQGDITLSFSNFNYSSGIDTLYVYDGTSNLGVYLGAFSGPSLPNDLVATSGSVYILSNSYFPSFPSSFTLSWSQAEVSVAPVAEWHFDESVWSGVAGEVQDSIGSLHGLSINGATTIGSGKICRAGFFDGIDDYLNVSGIDNYLNTTASLSFWLKTSQSGNNMPGITGIEEHNGDDDILWGWLDANGQMGVVKGGGSSAQSYTQINDW</sequence>
<comment type="caution">
    <text evidence="4">The sequence shown here is derived from an EMBL/GenBank/DDBJ whole genome shotgun (WGS) entry which is preliminary data.</text>
</comment>
<dbReference type="Proteomes" id="UP000242502">
    <property type="component" value="Unassembled WGS sequence"/>
</dbReference>